<keyword evidence="1" id="KW-0472">Membrane</keyword>
<organism evidence="3">
    <name type="scientific">Mesotoga infera</name>
    <dbReference type="NCBI Taxonomy" id="1236046"/>
    <lineage>
        <taxon>Bacteria</taxon>
        <taxon>Thermotogati</taxon>
        <taxon>Thermotogota</taxon>
        <taxon>Thermotogae</taxon>
        <taxon>Kosmotogales</taxon>
        <taxon>Kosmotogaceae</taxon>
        <taxon>Mesotoga</taxon>
    </lineage>
</organism>
<dbReference type="InterPro" id="IPR003607">
    <property type="entry name" value="HD/PDEase_dom"/>
</dbReference>
<dbReference type="PANTHER" id="PTHR45228">
    <property type="entry name" value="CYCLIC DI-GMP PHOSPHODIESTERASE TM_0186-RELATED"/>
    <property type="match status" value="1"/>
</dbReference>
<dbReference type="InterPro" id="IPR052020">
    <property type="entry name" value="Cyclic_di-GMP/3'3'-cGAMP_PDE"/>
</dbReference>
<feature type="non-terminal residue" evidence="3">
    <location>
        <position position="332"/>
    </location>
</feature>
<gene>
    <name evidence="3" type="ORF">ENN47_08920</name>
</gene>
<dbReference type="PROSITE" id="PS51832">
    <property type="entry name" value="HD_GYP"/>
    <property type="match status" value="1"/>
</dbReference>
<feature type="transmembrane region" description="Helical" evidence="1">
    <location>
        <begin position="155"/>
        <end position="176"/>
    </location>
</feature>
<dbReference type="InterPro" id="IPR037522">
    <property type="entry name" value="HD_GYP_dom"/>
</dbReference>
<evidence type="ECO:0000259" key="2">
    <source>
        <dbReference type="PROSITE" id="PS51832"/>
    </source>
</evidence>
<keyword evidence="1" id="KW-1133">Transmembrane helix</keyword>
<dbReference type="Proteomes" id="UP000886198">
    <property type="component" value="Unassembled WGS sequence"/>
</dbReference>
<dbReference type="AlphaFoldDB" id="A0A7C1H713"/>
<name>A0A7C1H713_9BACT</name>
<dbReference type="CDD" id="cd00077">
    <property type="entry name" value="HDc"/>
    <property type="match status" value="1"/>
</dbReference>
<evidence type="ECO:0000256" key="1">
    <source>
        <dbReference type="SAM" id="Phobius"/>
    </source>
</evidence>
<dbReference type="InterPro" id="IPR033425">
    <property type="entry name" value="MASE3"/>
</dbReference>
<protein>
    <submittedName>
        <fullName evidence="3">HD domain-containing protein</fullName>
    </submittedName>
</protein>
<feature type="transmembrane region" description="Helical" evidence="1">
    <location>
        <begin position="121"/>
        <end position="143"/>
    </location>
</feature>
<proteinExistence type="predicted"/>
<comment type="caution">
    <text evidence="3">The sequence shown here is derived from an EMBL/GenBank/DDBJ whole genome shotgun (WGS) entry which is preliminary data.</text>
</comment>
<keyword evidence="1" id="KW-0812">Transmembrane</keyword>
<feature type="transmembrane region" description="Helical" evidence="1">
    <location>
        <begin position="188"/>
        <end position="207"/>
    </location>
</feature>
<reference evidence="3" key="1">
    <citation type="journal article" date="2020" name="mSystems">
        <title>Genome- and Community-Level Interaction Insights into Carbon Utilization and Element Cycling Functions of Hydrothermarchaeota in Hydrothermal Sediment.</title>
        <authorList>
            <person name="Zhou Z."/>
            <person name="Liu Y."/>
            <person name="Xu W."/>
            <person name="Pan J."/>
            <person name="Luo Z.H."/>
            <person name="Li M."/>
        </authorList>
    </citation>
    <scope>NUCLEOTIDE SEQUENCE [LARGE SCALE GENOMIC DNA]</scope>
    <source>
        <strain evidence="3">SpSt-1179</strain>
    </source>
</reference>
<feature type="transmembrane region" description="Helical" evidence="1">
    <location>
        <begin position="29"/>
        <end position="49"/>
    </location>
</feature>
<dbReference type="Pfam" id="PF13487">
    <property type="entry name" value="HD_5"/>
    <property type="match status" value="1"/>
</dbReference>
<dbReference type="EMBL" id="DSBT01000262">
    <property type="protein sequence ID" value="HDP78286.1"/>
    <property type="molecule type" value="Genomic_DNA"/>
</dbReference>
<dbReference type="Pfam" id="PF17159">
    <property type="entry name" value="MASE3"/>
    <property type="match status" value="1"/>
</dbReference>
<feature type="transmembrane region" description="Helical" evidence="1">
    <location>
        <begin position="61"/>
        <end position="81"/>
    </location>
</feature>
<dbReference type="Gene3D" id="1.10.3210.10">
    <property type="entry name" value="Hypothetical protein af1432"/>
    <property type="match status" value="1"/>
</dbReference>
<feature type="domain" description="HD-GYP" evidence="2">
    <location>
        <begin position="249"/>
        <end position="332"/>
    </location>
</feature>
<sequence length="332" mass="37322">MSKTITVSIWILIALASWAVSRLNFLLFHSFIEITAILIAGVLVSMAFISSGKNVLVLRMGYLYSVVMFVDVLHTISYSGMGVFPSWTANQPTQFWILGRLIEASGLAFALILPKKRNLNIGYFTGFMIAGALGTTAISLGYFPECFIVGTGLTLFKISMEYVVIGIILLSIYLLFRSDSPDVLPYRKYYFLALILTAAGEIVFTTYTDVYGFSNMLGHIFRLSSYFVILQGIVYRSIREPIDSLYNRISKTQEELIAIMSQTTEIKDPYTAGHQKRVAILADEIARKMRLSQDDRSVLSFASRLHDIGKLFIPTDILSKAMPLNEQERDFI</sequence>
<evidence type="ECO:0000313" key="3">
    <source>
        <dbReference type="EMBL" id="HDP78286.1"/>
    </source>
</evidence>
<feature type="transmembrane region" description="Helical" evidence="1">
    <location>
        <begin position="93"/>
        <end position="114"/>
    </location>
</feature>
<dbReference type="SUPFAM" id="SSF109604">
    <property type="entry name" value="HD-domain/PDEase-like"/>
    <property type="match status" value="1"/>
</dbReference>
<accession>A0A7C1H713</accession>